<evidence type="ECO:0000313" key="1">
    <source>
        <dbReference type="EMBL" id="COX35196.1"/>
    </source>
</evidence>
<reference evidence="2" key="1">
    <citation type="submission" date="2015-03" db="EMBL/GenBank/DDBJ databases">
        <authorList>
            <consortium name="Pathogen Informatics"/>
        </authorList>
    </citation>
    <scope>NUCLEOTIDE SEQUENCE [LARGE SCALE GENOMIC DNA]</scope>
    <source>
        <strain evidence="2">N09902308</strain>
    </source>
</reference>
<dbReference type="EMBL" id="CSBK01000398">
    <property type="protein sequence ID" value="COX35196.1"/>
    <property type="molecule type" value="Genomic_DNA"/>
</dbReference>
<proteinExistence type="predicted"/>
<evidence type="ECO:0000313" key="2">
    <source>
        <dbReference type="Proteomes" id="UP000039021"/>
    </source>
</evidence>
<protein>
    <submittedName>
        <fullName evidence="1">Uncharacterized protein</fullName>
    </submittedName>
</protein>
<accession>A0A916PAN9</accession>
<name>A0A916PAN9_MYCTX</name>
<dbReference type="AlphaFoldDB" id="A0A916PAN9"/>
<gene>
    <name evidence="1" type="ORF">ERS007739_01137</name>
</gene>
<organism evidence="1 2">
    <name type="scientific">Mycobacterium tuberculosis</name>
    <dbReference type="NCBI Taxonomy" id="1773"/>
    <lineage>
        <taxon>Bacteria</taxon>
        <taxon>Bacillati</taxon>
        <taxon>Actinomycetota</taxon>
        <taxon>Actinomycetes</taxon>
        <taxon>Mycobacteriales</taxon>
        <taxon>Mycobacteriaceae</taxon>
        <taxon>Mycobacterium</taxon>
        <taxon>Mycobacterium tuberculosis complex</taxon>
    </lineage>
</organism>
<dbReference type="Proteomes" id="UP000039021">
    <property type="component" value="Unassembled WGS sequence"/>
</dbReference>
<comment type="caution">
    <text evidence="1">The sequence shown here is derived from an EMBL/GenBank/DDBJ whole genome shotgun (WGS) entry which is preliminary data.</text>
</comment>
<sequence length="152" mass="16791">MSLSPNICRYSPVAPRWYLTSPEPCACDGFRLPSNSVKICEYGLPTMLASTLSRPRCGIPMTTSSRPCSAHWSIAASIIGITLSAPSSENRFWPTYLVCRNVSKASAALSLLRMYFCWATVGLTCLVSTRCSSHSFCSGSRIWAYSTPMWRQ</sequence>